<feature type="chain" id="PRO_5043851942" description="SH3b domain-containing protein" evidence="8">
    <location>
        <begin position="23"/>
        <end position="215"/>
    </location>
</feature>
<keyword evidence="5 7" id="KW-0472">Membrane</keyword>
<dbReference type="KEGG" id="dmp:FAK_34440"/>
<feature type="signal peptide" evidence="8">
    <location>
        <begin position="1"/>
        <end position="22"/>
    </location>
</feature>
<feature type="coiled-coil region" evidence="6">
    <location>
        <begin position="101"/>
        <end position="166"/>
    </location>
</feature>
<protein>
    <recommendedName>
        <fullName evidence="9">SH3b domain-containing protein</fullName>
    </recommendedName>
</protein>
<evidence type="ECO:0000256" key="8">
    <source>
        <dbReference type="SAM" id="SignalP"/>
    </source>
</evidence>
<proteinExistence type="predicted"/>
<dbReference type="AlphaFoldDB" id="A0AAU9F250"/>
<accession>A0AAU9F250</accession>
<keyword evidence="2 7" id="KW-0812">Transmembrane</keyword>
<dbReference type="Gene3D" id="2.30.30.40">
    <property type="entry name" value="SH3 Domains"/>
    <property type="match status" value="1"/>
</dbReference>
<feature type="domain" description="SH3b" evidence="9">
    <location>
        <begin position="23"/>
        <end position="88"/>
    </location>
</feature>
<dbReference type="SMART" id="SM00287">
    <property type="entry name" value="SH3b"/>
    <property type="match status" value="1"/>
</dbReference>
<comment type="subcellular location">
    <subcellularLocation>
        <location evidence="1">Membrane</location>
        <topology evidence="1">Single-pass membrane protein</topology>
    </subcellularLocation>
</comment>
<evidence type="ECO:0000256" key="6">
    <source>
        <dbReference type="SAM" id="Coils"/>
    </source>
</evidence>
<evidence type="ECO:0000256" key="2">
    <source>
        <dbReference type="ARBA" id="ARBA00022692"/>
    </source>
</evidence>
<gene>
    <name evidence="10" type="ORF">FAK_34440</name>
</gene>
<evidence type="ECO:0000313" key="11">
    <source>
        <dbReference type="Proteomes" id="UP001366166"/>
    </source>
</evidence>
<feature type="transmembrane region" description="Helical" evidence="7">
    <location>
        <begin position="185"/>
        <end position="203"/>
    </location>
</feature>
<dbReference type="Pfam" id="PF08239">
    <property type="entry name" value="SH3_3"/>
    <property type="match status" value="1"/>
</dbReference>
<evidence type="ECO:0000256" key="5">
    <source>
        <dbReference type="ARBA" id="ARBA00023136"/>
    </source>
</evidence>
<keyword evidence="6" id="KW-0175">Coiled coil</keyword>
<evidence type="ECO:0000313" key="10">
    <source>
        <dbReference type="EMBL" id="BEQ16378.1"/>
    </source>
</evidence>
<reference evidence="11" key="1">
    <citation type="journal article" date="2023" name="Arch. Microbiol.">
        <title>Desulfoferula mesophilus gen. nov. sp. nov., a mesophilic sulfate-reducing bacterium isolated from a brackish lake sediment.</title>
        <authorList>
            <person name="Watanabe T."/>
            <person name="Yabe T."/>
            <person name="Tsuji J.M."/>
            <person name="Fukui M."/>
        </authorList>
    </citation>
    <scope>NUCLEOTIDE SEQUENCE [LARGE SCALE GENOMIC DNA]</scope>
    <source>
        <strain evidence="11">12FAK</strain>
    </source>
</reference>
<dbReference type="EMBL" id="AP028679">
    <property type="protein sequence ID" value="BEQ16378.1"/>
    <property type="molecule type" value="Genomic_DNA"/>
</dbReference>
<keyword evidence="4 7" id="KW-1133">Transmembrane helix</keyword>
<dbReference type="NCBIfam" id="TIGR04211">
    <property type="entry name" value="SH3_and_anchor"/>
    <property type="match status" value="1"/>
</dbReference>
<sequence length="215" mass="24025">MIYRIVTAIVLAVLLAAAPALAQETVYVTDQLRITVRSGPSTGNKVIAMAETGDKMAMLGSNPDGWTQVRLADGKEGWVLTRFMQKERPAKLRLAELDPANKDQANRLEQMQQENQTLKKDLADTQAKLAELQARYDKLSTDAADVMALKDRHQKLQAQFDAQSAQNTELVVENKSLKFSSNLKWFLAGAGVLIIGWLMGLALHRRKKRWNSSIY</sequence>
<evidence type="ECO:0000256" key="3">
    <source>
        <dbReference type="ARBA" id="ARBA00022729"/>
    </source>
</evidence>
<name>A0AAU9F250_9BACT</name>
<keyword evidence="3 8" id="KW-0732">Signal</keyword>
<evidence type="ECO:0000256" key="4">
    <source>
        <dbReference type="ARBA" id="ARBA00022989"/>
    </source>
</evidence>
<evidence type="ECO:0000259" key="9">
    <source>
        <dbReference type="PROSITE" id="PS51781"/>
    </source>
</evidence>
<dbReference type="Proteomes" id="UP001366166">
    <property type="component" value="Chromosome"/>
</dbReference>
<dbReference type="InterPro" id="IPR016476">
    <property type="entry name" value="SH3_dom_pro"/>
</dbReference>
<evidence type="ECO:0000256" key="1">
    <source>
        <dbReference type="ARBA" id="ARBA00004167"/>
    </source>
</evidence>
<keyword evidence="11" id="KW-1185">Reference proteome</keyword>
<evidence type="ECO:0000256" key="7">
    <source>
        <dbReference type="SAM" id="Phobius"/>
    </source>
</evidence>
<dbReference type="InterPro" id="IPR003646">
    <property type="entry name" value="SH3-like_bac-type"/>
</dbReference>
<organism evidence="10 11">
    <name type="scientific">Desulfoferula mesophila</name>
    <dbReference type="NCBI Taxonomy" id="3058419"/>
    <lineage>
        <taxon>Bacteria</taxon>
        <taxon>Pseudomonadati</taxon>
        <taxon>Thermodesulfobacteriota</taxon>
        <taxon>Desulfarculia</taxon>
        <taxon>Desulfarculales</taxon>
        <taxon>Desulfarculaceae</taxon>
        <taxon>Desulfoferula</taxon>
    </lineage>
</organism>
<dbReference type="GO" id="GO:0016020">
    <property type="term" value="C:membrane"/>
    <property type="evidence" value="ECO:0007669"/>
    <property type="project" value="UniProtKB-SubCell"/>
</dbReference>
<dbReference type="RefSeq" id="WP_338602119.1">
    <property type="nucleotide sequence ID" value="NZ_AP028679.1"/>
</dbReference>
<dbReference type="PROSITE" id="PS51781">
    <property type="entry name" value="SH3B"/>
    <property type="match status" value="1"/>
</dbReference>